<comment type="caution">
    <text evidence="2">The sequence shown here is derived from an EMBL/GenBank/DDBJ whole genome shotgun (WGS) entry which is preliminary data.</text>
</comment>
<keyword evidence="3" id="KW-1185">Reference proteome</keyword>
<gene>
    <name evidence="2" type="ORF">RN001_007125</name>
</gene>
<accession>A0AAN7P8A4</accession>
<feature type="transmembrane region" description="Helical" evidence="1">
    <location>
        <begin position="96"/>
        <end position="113"/>
    </location>
</feature>
<keyword evidence="1" id="KW-0812">Transmembrane</keyword>
<reference evidence="3" key="1">
    <citation type="submission" date="2023-01" db="EMBL/GenBank/DDBJ databases">
        <title>Key to firefly adult light organ development and bioluminescence: homeobox transcription factors regulate luciferase expression and transportation to peroxisome.</title>
        <authorList>
            <person name="Fu X."/>
        </authorList>
    </citation>
    <scope>NUCLEOTIDE SEQUENCE [LARGE SCALE GENOMIC DNA]</scope>
</reference>
<feature type="transmembrane region" description="Helical" evidence="1">
    <location>
        <begin position="160"/>
        <end position="177"/>
    </location>
</feature>
<feature type="transmembrane region" description="Helical" evidence="1">
    <location>
        <begin position="120"/>
        <end position="140"/>
    </location>
</feature>
<evidence type="ECO:0000256" key="1">
    <source>
        <dbReference type="SAM" id="Phobius"/>
    </source>
</evidence>
<keyword evidence="1" id="KW-0472">Membrane</keyword>
<sequence length="182" mass="20706">MSDEGYSTSFSYLLLAGTSTYCLKQYQCDMCSWRLACASFSLILLNAILGALYWGNDSGKEVVEKAYELTSFMRSIFALPFIVTQVWLEYGYECEIAGFYSIICLIPFHLYLGNKTKQPVIDIVVAVNSTALGIVSFIYLHSLHISARNFDFDESSVVDMQNYGMICFTYYSLMCLLKRRNC</sequence>
<dbReference type="EMBL" id="JARPUR010000003">
    <property type="protein sequence ID" value="KAK4878979.1"/>
    <property type="molecule type" value="Genomic_DNA"/>
</dbReference>
<feature type="transmembrane region" description="Helical" evidence="1">
    <location>
        <begin position="35"/>
        <end position="55"/>
    </location>
</feature>
<keyword evidence="1" id="KW-1133">Transmembrane helix</keyword>
<proteinExistence type="predicted"/>
<evidence type="ECO:0000313" key="2">
    <source>
        <dbReference type="EMBL" id="KAK4878979.1"/>
    </source>
</evidence>
<dbReference type="AlphaFoldDB" id="A0AAN7P8A4"/>
<dbReference type="Proteomes" id="UP001353858">
    <property type="component" value="Unassembled WGS sequence"/>
</dbReference>
<name>A0AAN7P8A4_9COLE</name>
<evidence type="ECO:0000313" key="3">
    <source>
        <dbReference type="Proteomes" id="UP001353858"/>
    </source>
</evidence>
<organism evidence="2 3">
    <name type="scientific">Aquatica leii</name>
    <dbReference type="NCBI Taxonomy" id="1421715"/>
    <lineage>
        <taxon>Eukaryota</taxon>
        <taxon>Metazoa</taxon>
        <taxon>Ecdysozoa</taxon>
        <taxon>Arthropoda</taxon>
        <taxon>Hexapoda</taxon>
        <taxon>Insecta</taxon>
        <taxon>Pterygota</taxon>
        <taxon>Neoptera</taxon>
        <taxon>Endopterygota</taxon>
        <taxon>Coleoptera</taxon>
        <taxon>Polyphaga</taxon>
        <taxon>Elateriformia</taxon>
        <taxon>Elateroidea</taxon>
        <taxon>Lampyridae</taxon>
        <taxon>Luciolinae</taxon>
        <taxon>Aquatica</taxon>
    </lineage>
</organism>
<protein>
    <submittedName>
        <fullName evidence="2">Uncharacterized protein</fullName>
    </submittedName>
</protein>